<keyword evidence="5" id="KW-1185">Reference proteome</keyword>
<dbReference type="GeneID" id="83258688"/>
<dbReference type="Proteomes" id="UP000056750">
    <property type="component" value="Chromosome"/>
</dbReference>
<dbReference type="Pfam" id="PF00497">
    <property type="entry name" value="SBP_bac_3"/>
    <property type="match status" value="1"/>
</dbReference>
<dbReference type="EMBL" id="CP013926">
    <property type="protein sequence ID" value="AMJ74821.1"/>
    <property type="molecule type" value="Genomic_DNA"/>
</dbReference>
<dbReference type="EMBL" id="JAUOQI010000004">
    <property type="protein sequence ID" value="MDO6577222.1"/>
    <property type="molecule type" value="Genomic_DNA"/>
</dbReference>
<dbReference type="InterPro" id="IPR001638">
    <property type="entry name" value="Solute-binding_3/MltF_N"/>
</dbReference>
<gene>
    <name evidence="3" type="ORF">AVL57_13130</name>
    <name evidence="4" type="ORF">Q4527_07445</name>
</gene>
<dbReference type="Proteomes" id="UP001170717">
    <property type="component" value="Unassembled WGS sequence"/>
</dbReference>
<keyword evidence="1" id="KW-0732">Signal</keyword>
<evidence type="ECO:0000313" key="5">
    <source>
        <dbReference type="Proteomes" id="UP000056750"/>
    </source>
</evidence>
<organism evidence="4 6">
    <name type="scientific">Alteromonas stellipolaris</name>
    <dbReference type="NCBI Taxonomy" id="233316"/>
    <lineage>
        <taxon>Bacteria</taxon>
        <taxon>Pseudomonadati</taxon>
        <taxon>Pseudomonadota</taxon>
        <taxon>Gammaproteobacteria</taxon>
        <taxon>Alteromonadales</taxon>
        <taxon>Alteromonadaceae</taxon>
        <taxon>Alteromonas/Salinimonas group</taxon>
        <taxon>Alteromonas</taxon>
    </lineage>
</organism>
<feature type="domain" description="Solute-binding protein family 3/N-terminal" evidence="2">
    <location>
        <begin position="45"/>
        <end position="255"/>
    </location>
</feature>
<reference evidence="3 5" key="1">
    <citation type="submission" date="2015-12" db="EMBL/GenBank/DDBJ databases">
        <title>Intraspecies pangenome expansion in the marine bacterium Alteromonas.</title>
        <authorList>
            <person name="Lopez-Perez M."/>
            <person name="Rodriguez-Valera F."/>
        </authorList>
    </citation>
    <scope>NUCLEOTIDE SEQUENCE [LARGE SCALE GENOMIC DNA]</scope>
    <source>
        <strain evidence="3 5">LMG 21861</strain>
    </source>
</reference>
<sequence length="262" mass="29503">MKKCVVVKLILLCLGFSSYFSVAEQNPKPPLLDSDTLLTTGSSYFPYVDKNVQDGGWSVSLVKAVFKHMNTPVYIDILPWQRGFKWALEGKYQGTFPYVHTDERAKSFIYSKRINTIPVRIYTSKEMKVNTLADVTGARLCLPYGYSLSIEQSEFINAYKLSVQRAVDARGCIVQVSKGWGDIGFTNGYLQRDHNSKLLEVFDSVSIIDIPVATIPLYYIVSKELENAQAHIDEFNAALAFIEQSGERGQIDARFEAIANQK</sequence>
<feature type="signal peptide" evidence="1">
    <location>
        <begin position="1"/>
        <end position="23"/>
    </location>
</feature>
<name>A0AAW7YZP2_9ALTE</name>
<dbReference type="KEGG" id="asq:AVL57_13130"/>
<dbReference type="Gene3D" id="3.40.190.10">
    <property type="entry name" value="Periplasmic binding protein-like II"/>
    <property type="match status" value="2"/>
</dbReference>
<evidence type="ECO:0000313" key="4">
    <source>
        <dbReference type="EMBL" id="MDO6577222.1"/>
    </source>
</evidence>
<evidence type="ECO:0000259" key="2">
    <source>
        <dbReference type="Pfam" id="PF00497"/>
    </source>
</evidence>
<reference evidence="4" key="2">
    <citation type="submission" date="2023-07" db="EMBL/GenBank/DDBJ databases">
        <title>Genome content predicts the carbon catabolic preferences of heterotrophic bacteria.</title>
        <authorList>
            <person name="Gralka M."/>
        </authorList>
    </citation>
    <scope>NUCLEOTIDE SEQUENCE</scope>
    <source>
        <strain evidence="4">F2M12</strain>
    </source>
</reference>
<evidence type="ECO:0000313" key="6">
    <source>
        <dbReference type="Proteomes" id="UP001170717"/>
    </source>
</evidence>
<proteinExistence type="predicted"/>
<protein>
    <submittedName>
        <fullName evidence="4">Transporter substrate-binding domain-containing protein</fullName>
    </submittedName>
</protein>
<evidence type="ECO:0000313" key="3">
    <source>
        <dbReference type="EMBL" id="AMJ74821.1"/>
    </source>
</evidence>
<evidence type="ECO:0000256" key="1">
    <source>
        <dbReference type="SAM" id="SignalP"/>
    </source>
</evidence>
<dbReference type="SUPFAM" id="SSF53850">
    <property type="entry name" value="Periplasmic binding protein-like II"/>
    <property type="match status" value="1"/>
</dbReference>
<dbReference type="AlphaFoldDB" id="A0AAW7YZP2"/>
<accession>A0AAW7YZP2</accession>
<feature type="chain" id="PRO_5043925246" evidence="1">
    <location>
        <begin position="24"/>
        <end position="262"/>
    </location>
</feature>
<dbReference type="RefSeq" id="WP_057791098.1">
    <property type="nucleotide sequence ID" value="NZ_CAXIBE010000001.1"/>
</dbReference>